<dbReference type="KEGG" id="rmar:GBA65_18260"/>
<reference evidence="3 4" key="1">
    <citation type="submission" date="2019-10" db="EMBL/GenBank/DDBJ databases">
        <title>Rubrobacter sp nov SCSIO 52915 isolated from a deep-sea sediment in the South China Sea.</title>
        <authorList>
            <person name="Chen R.W."/>
        </authorList>
    </citation>
    <scope>NUCLEOTIDE SEQUENCE [LARGE SCALE GENOMIC DNA]</scope>
    <source>
        <strain evidence="3 4">SCSIO 52915</strain>
    </source>
</reference>
<keyword evidence="1" id="KW-1133">Transmembrane helix</keyword>
<sequence>MGLGIYQTLFALGGGFGPAMAATFLAARQGAETGAINPFFTANSAPPPYSDALLLLTAAALVSFVATFGLKDSAAKGNKG</sequence>
<feature type="transmembrane region" description="Helical" evidence="1">
    <location>
        <begin position="52"/>
        <end position="70"/>
    </location>
</feature>
<keyword evidence="1" id="KW-0812">Transmembrane</keyword>
<protein>
    <submittedName>
        <fullName evidence="3">Uncharacterized protein</fullName>
    </submittedName>
</protein>
<gene>
    <name evidence="3" type="ORF">GBA65_18260</name>
</gene>
<evidence type="ECO:0000313" key="3">
    <source>
        <dbReference type="EMBL" id="QIN80139.1"/>
    </source>
</evidence>
<evidence type="ECO:0000256" key="2">
    <source>
        <dbReference type="SAM" id="SignalP"/>
    </source>
</evidence>
<evidence type="ECO:0000313" key="4">
    <source>
        <dbReference type="Proteomes" id="UP000502706"/>
    </source>
</evidence>
<proteinExistence type="predicted"/>
<name>A0A6G8Q0X0_9ACTN</name>
<dbReference type="AlphaFoldDB" id="A0A6G8Q0X0"/>
<keyword evidence="1" id="KW-0472">Membrane</keyword>
<feature type="signal peptide" evidence="2">
    <location>
        <begin position="1"/>
        <end position="21"/>
    </location>
</feature>
<keyword evidence="4" id="KW-1185">Reference proteome</keyword>
<feature type="chain" id="PRO_5038677602" evidence="2">
    <location>
        <begin position="22"/>
        <end position="80"/>
    </location>
</feature>
<dbReference type="EMBL" id="CP045121">
    <property type="protein sequence ID" value="QIN80139.1"/>
    <property type="molecule type" value="Genomic_DNA"/>
</dbReference>
<dbReference type="RefSeq" id="WP_166397815.1">
    <property type="nucleotide sequence ID" value="NZ_CP045121.1"/>
</dbReference>
<dbReference type="Proteomes" id="UP000502706">
    <property type="component" value="Chromosome"/>
</dbReference>
<evidence type="ECO:0000256" key="1">
    <source>
        <dbReference type="SAM" id="Phobius"/>
    </source>
</evidence>
<accession>A0A6G8Q0X0</accession>
<keyword evidence="2" id="KW-0732">Signal</keyword>
<organism evidence="3 4">
    <name type="scientific">Rubrobacter marinus</name>
    <dbReference type="NCBI Taxonomy" id="2653852"/>
    <lineage>
        <taxon>Bacteria</taxon>
        <taxon>Bacillati</taxon>
        <taxon>Actinomycetota</taxon>
        <taxon>Rubrobacteria</taxon>
        <taxon>Rubrobacterales</taxon>
        <taxon>Rubrobacteraceae</taxon>
        <taxon>Rubrobacter</taxon>
    </lineage>
</organism>